<proteinExistence type="predicted"/>
<sequence length="59" mass="6862">MGEGARYTYRCHAPRRRGIQYSAAHRLNHCCRGVLDRPPARAMTAEIAARRRRAWLTRP</sequence>
<organism evidence="1 2">
    <name type="scientific">Bradyrhizobium betae</name>
    <dbReference type="NCBI Taxonomy" id="244734"/>
    <lineage>
        <taxon>Bacteria</taxon>
        <taxon>Pseudomonadati</taxon>
        <taxon>Pseudomonadota</taxon>
        <taxon>Alphaproteobacteria</taxon>
        <taxon>Hyphomicrobiales</taxon>
        <taxon>Nitrobacteraceae</taxon>
        <taxon>Bradyrhizobium</taxon>
    </lineage>
</organism>
<protein>
    <submittedName>
        <fullName evidence="1">Uncharacterized protein</fullName>
    </submittedName>
</protein>
<evidence type="ECO:0000313" key="2">
    <source>
        <dbReference type="Proteomes" id="UP001058872"/>
    </source>
</evidence>
<gene>
    <name evidence="1" type="ORF">DCM83_31640</name>
</gene>
<accession>A0AAE9NHW9</accession>
<evidence type="ECO:0000313" key="1">
    <source>
        <dbReference type="EMBL" id="UUO69324.1"/>
    </source>
</evidence>
<dbReference type="AlphaFoldDB" id="A0AAE9NHW9"/>
<name>A0AAE9NHW9_9BRAD</name>
<reference evidence="1" key="1">
    <citation type="submission" date="2018-04" db="EMBL/GenBank/DDBJ databases">
        <title>Genomes of Endosymbiotic and Endophytic Bradyrhizobium Publication status.</title>
        <authorList>
            <person name="Guha S."/>
            <person name="Jorrin B."/>
            <person name="Sarkar M."/>
            <person name="Poole P.S."/>
            <person name="DasGupta M."/>
        </authorList>
    </citation>
    <scope>NUCLEOTIDE SEQUENCE</scope>
    <source>
        <strain evidence="1">WBOS16</strain>
    </source>
</reference>
<dbReference type="Proteomes" id="UP001058872">
    <property type="component" value="Chromosome"/>
</dbReference>
<dbReference type="EMBL" id="CP028989">
    <property type="protein sequence ID" value="UUO69324.1"/>
    <property type="molecule type" value="Genomic_DNA"/>
</dbReference>